<dbReference type="SUPFAM" id="SSF49464">
    <property type="entry name" value="Carboxypeptidase regulatory domain-like"/>
    <property type="match status" value="1"/>
</dbReference>
<evidence type="ECO:0000313" key="19">
    <source>
        <dbReference type="Proteomes" id="UP000240572"/>
    </source>
</evidence>
<dbReference type="InterPro" id="IPR010917">
    <property type="entry name" value="TonB_rcpt_CS"/>
</dbReference>
<keyword evidence="3 14" id="KW-0813">Transport</keyword>
<evidence type="ECO:0000256" key="14">
    <source>
        <dbReference type="PROSITE-ProRule" id="PRU01360"/>
    </source>
</evidence>
<evidence type="ECO:0000256" key="13">
    <source>
        <dbReference type="ARBA" id="ARBA00023237"/>
    </source>
</evidence>
<dbReference type="Gene3D" id="2.60.40.1120">
    <property type="entry name" value="Carboxypeptidase-like, regulatory domain"/>
    <property type="match status" value="1"/>
</dbReference>
<evidence type="ECO:0000256" key="11">
    <source>
        <dbReference type="ARBA" id="ARBA00023136"/>
    </source>
</evidence>
<accession>A0A2P8CXW9</accession>
<dbReference type="GO" id="GO:0009279">
    <property type="term" value="C:cell outer membrane"/>
    <property type="evidence" value="ECO:0007669"/>
    <property type="project" value="UniProtKB-SubCell"/>
</dbReference>
<keyword evidence="19" id="KW-1185">Reference proteome</keyword>
<dbReference type="PROSITE" id="PS52016">
    <property type="entry name" value="TONB_DEPENDENT_REC_3"/>
    <property type="match status" value="1"/>
</dbReference>
<evidence type="ECO:0000259" key="17">
    <source>
        <dbReference type="Pfam" id="PF07715"/>
    </source>
</evidence>
<evidence type="ECO:0000256" key="9">
    <source>
        <dbReference type="ARBA" id="ARBA00023065"/>
    </source>
</evidence>
<dbReference type="Gene3D" id="2.170.130.10">
    <property type="entry name" value="TonB-dependent receptor, plug domain"/>
    <property type="match status" value="1"/>
</dbReference>
<keyword evidence="9" id="KW-0406">Ion transport</keyword>
<evidence type="ECO:0000256" key="2">
    <source>
        <dbReference type="ARBA" id="ARBA00009810"/>
    </source>
</evidence>
<dbReference type="Gene3D" id="2.40.170.20">
    <property type="entry name" value="TonB-dependent receptor, beta-barrel domain"/>
    <property type="match status" value="1"/>
</dbReference>
<evidence type="ECO:0000256" key="7">
    <source>
        <dbReference type="ARBA" id="ARBA00022729"/>
    </source>
</evidence>
<comment type="similarity">
    <text evidence="2 14 15">Belongs to the TonB-dependent receptor family.</text>
</comment>
<keyword evidence="4 14" id="KW-1134">Transmembrane beta strand</keyword>
<dbReference type="Proteomes" id="UP000240572">
    <property type="component" value="Unassembled WGS sequence"/>
</dbReference>
<name>A0A2P8CXW9_9BACT</name>
<evidence type="ECO:0000259" key="16">
    <source>
        <dbReference type="Pfam" id="PF00593"/>
    </source>
</evidence>
<evidence type="ECO:0000256" key="4">
    <source>
        <dbReference type="ARBA" id="ARBA00022452"/>
    </source>
</evidence>
<evidence type="ECO:0000256" key="10">
    <source>
        <dbReference type="ARBA" id="ARBA00023077"/>
    </source>
</evidence>
<dbReference type="InterPro" id="IPR037066">
    <property type="entry name" value="Plug_dom_sf"/>
</dbReference>
<dbReference type="GO" id="GO:0038023">
    <property type="term" value="F:signaling receptor activity"/>
    <property type="evidence" value="ECO:0007669"/>
    <property type="project" value="InterPro"/>
</dbReference>
<keyword evidence="7" id="KW-0732">Signal</keyword>
<dbReference type="PANTHER" id="PTHR32552:SF68">
    <property type="entry name" value="FERRICHROME OUTER MEMBRANE TRANSPORTER_PHAGE RECEPTOR"/>
    <property type="match status" value="1"/>
</dbReference>
<keyword evidence="8" id="KW-0408">Iron</keyword>
<dbReference type="SUPFAM" id="SSF56935">
    <property type="entry name" value="Porins"/>
    <property type="match status" value="1"/>
</dbReference>
<dbReference type="InterPro" id="IPR000531">
    <property type="entry name" value="Beta-barrel_TonB"/>
</dbReference>
<evidence type="ECO:0000313" key="18">
    <source>
        <dbReference type="EMBL" id="PSK89834.1"/>
    </source>
</evidence>
<dbReference type="Pfam" id="PF07715">
    <property type="entry name" value="Plug"/>
    <property type="match status" value="1"/>
</dbReference>
<dbReference type="InterPro" id="IPR008969">
    <property type="entry name" value="CarboxyPept-like_regulatory"/>
</dbReference>
<evidence type="ECO:0000256" key="15">
    <source>
        <dbReference type="RuleBase" id="RU003357"/>
    </source>
</evidence>
<keyword evidence="6 14" id="KW-0812">Transmembrane</keyword>
<comment type="subcellular location">
    <subcellularLocation>
        <location evidence="1 14">Cell outer membrane</location>
        <topology evidence="1 14">Multi-pass membrane protein</topology>
    </subcellularLocation>
</comment>
<keyword evidence="10 15" id="KW-0798">TonB box</keyword>
<gene>
    <name evidence="18" type="ORF">B0I18_110135</name>
</gene>
<dbReference type="InterPro" id="IPR036942">
    <property type="entry name" value="Beta-barrel_TonB_sf"/>
</dbReference>
<keyword evidence="13 14" id="KW-0998">Cell outer membrane</keyword>
<dbReference type="Pfam" id="PF00593">
    <property type="entry name" value="TonB_dep_Rec_b-barrel"/>
    <property type="match status" value="1"/>
</dbReference>
<dbReference type="Pfam" id="PF13715">
    <property type="entry name" value="CarbopepD_reg_2"/>
    <property type="match status" value="1"/>
</dbReference>
<reference evidence="18 19" key="1">
    <citation type="submission" date="2018-03" db="EMBL/GenBank/DDBJ databases">
        <title>Genomic Encyclopedia of Type Strains, Phase III (KMG-III): the genomes of soil and plant-associated and newly described type strains.</title>
        <authorList>
            <person name="Whitman W."/>
        </authorList>
    </citation>
    <scope>NUCLEOTIDE SEQUENCE [LARGE SCALE GENOMIC DNA]</scope>
    <source>
        <strain evidence="18 19">CGMCC 1.12700</strain>
    </source>
</reference>
<dbReference type="InterPro" id="IPR010105">
    <property type="entry name" value="TonB_sidphr_rcpt"/>
</dbReference>
<evidence type="ECO:0000256" key="8">
    <source>
        <dbReference type="ARBA" id="ARBA00023004"/>
    </source>
</evidence>
<comment type="caution">
    <text evidence="18">The sequence shown here is derived from an EMBL/GenBank/DDBJ whole genome shotgun (WGS) entry which is preliminary data.</text>
</comment>
<evidence type="ECO:0000256" key="12">
    <source>
        <dbReference type="ARBA" id="ARBA00023170"/>
    </source>
</evidence>
<keyword evidence="5" id="KW-0410">Iron transport</keyword>
<evidence type="ECO:0000256" key="6">
    <source>
        <dbReference type="ARBA" id="ARBA00022692"/>
    </source>
</evidence>
<protein>
    <submittedName>
        <fullName evidence="18">Iron complex outermembrane receptor protein</fullName>
    </submittedName>
</protein>
<dbReference type="PROSITE" id="PS01156">
    <property type="entry name" value="TONB_DEPENDENT_REC_2"/>
    <property type="match status" value="1"/>
</dbReference>
<proteinExistence type="inferred from homology"/>
<sequence>MLFGLLCSSALVFGQAGTIKGKIINNDGSPAANITISLENEDTDVNTITDEHGNFSIESDAGKYKMTVHAVGSATRTMTVEVGDDQTINVPAIRLKGNNTELNEVVVGAARQGYKADKVSSSLRLETPILETPQNIQVITNKVMADQQITSMGMGLLRNISGATQLEHWDSYVRVNMRGSRASAFRNGMNVLSTWGPLTEDMSMVDHVEFVKGPAGFMMSNGEPSGIYNVVTKKPTGVNRGEATLTLGSFDFYRAAVDLDGKLDKTGKVLYRLNLMGQTQNSFRDYQYNNRISIAPVITYKIDDKTSLTAEYNFQYARMSDVGSSYVFSPNGYGDLPRNFTTAESGLDPTIVKDHSLFLYLHHKINSDWKLTAQAAYLNYSQQGSSLWPNSLDAQGNMIRSVGIWDAANESKFGQVYLNGDIQTGPVHHRILAGLDLGDKEYMADWGQSHALDKEGTFFNIYKPVHGTPSNGYPVFDRSRSLRQRAGGNLINQSFAGLYVQDEIGFFENRLRLTLAGRYTYVKESSYGTVVDAKRFTPRIGLSASIDKNTTAYALFDQSFVPQSGLLRNGDKPKPITGNNIELGLKRDWMDGQWNTTLSVYRILKNNQLIADPDTTNNPNNIYSLQVGQSRAWGVEFDLRGEITRGLSLILNYAYTDSRITKDIVPANIDKLVPGFAKHVSNAWLSYRIPEGALKGLGFAGGFSYQKDRSTWSWDATNQKNLPDYFRLDGGVSWQNDRMTVAVNVFNILDKYLYSGAPYASFYYYQAEPPRNFRASIAYRF</sequence>
<evidence type="ECO:0000256" key="5">
    <source>
        <dbReference type="ARBA" id="ARBA00022496"/>
    </source>
</evidence>
<dbReference type="InterPro" id="IPR039426">
    <property type="entry name" value="TonB-dep_rcpt-like"/>
</dbReference>
<dbReference type="InterPro" id="IPR012910">
    <property type="entry name" value="Plug_dom"/>
</dbReference>
<dbReference type="CDD" id="cd01347">
    <property type="entry name" value="ligand_gated_channel"/>
    <property type="match status" value="1"/>
</dbReference>
<dbReference type="NCBIfam" id="TIGR01783">
    <property type="entry name" value="TonB-siderophor"/>
    <property type="match status" value="1"/>
</dbReference>
<dbReference type="PANTHER" id="PTHR32552">
    <property type="entry name" value="FERRICHROME IRON RECEPTOR-RELATED"/>
    <property type="match status" value="1"/>
</dbReference>
<dbReference type="EMBL" id="PYGD01000010">
    <property type="protein sequence ID" value="PSK89834.1"/>
    <property type="molecule type" value="Genomic_DNA"/>
</dbReference>
<feature type="domain" description="TonB-dependent receptor-like beta-barrel" evidence="16">
    <location>
        <begin position="307"/>
        <end position="748"/>
    </location>
</feature>
<evidence type="ECO:0000256" key="1">
    <source>
        <dbReference type="ARBA" id="ARBA00004571"/>
    </source>
</evidence>
<organism evidence="18 19">
    <name type="scientific">Taibaiella chishuiensis</name>
    <dbReference type="NCBI Taxonomy" id="1434707"/>
    <lineage>
        <taxon>Bacteria</taxon>
        <taxon>Pseudomonadati</taxon>
        <taxon>Bacteroidota</taxon>
        <taxon>Chitinophagia</taxon>
        <taxon>Chitinophagales</taxon>
        <taxon>Chitinophagaceae</taxon>
        <taxon>Taibaiella</taxon>
    </lineage>
</organism>
<keyword evidence="12 18" id="KW-0675">Receptor</keyword>
<feature type="domain" description="TonB-dependent receptor plug" evidence="17">
    <location>
        <begin position="129"/>
        <end position="227"/>
    </location>
</feature>
<keyword evidence="11 14" id="KW-0472">Membrane</keyword>
<dbReference type="GO" id="GO:0015344">
    <property type="term" value="F:siderophore uptake transmembrane transporter activity"/>
    <property type="evidence" value="ECO:0007669"/>
    <property type="project" value="TreeGrafter"/>
</dbReference>
<dbReference type="GO" id="GO:0015891">
    <property type="term" value="P:siderophore transport"/>
    <property type="evidence" value="ECO:0007669"/>
    <property type="project" value="InterPro"/>
</dbReference>
<evidence type="ECO:0000256" key="3">
    <source>
        <dbReference type="ARBA" id="ARBA00022448"/>
    </source>
</evidence>
<dbReference type="AlphaFoldDB" id="A0A2P8CXW9"/>